<dbReference type="OrthoDB" id="5292315at2"/>
<organism evidence="7 8">
    <name type="scientific">Pararhodospirillum oryzae</name>
    <dbReference type="NCBI Taxonomy" id="478448"/>
    <lineage>
        <taxon>Bacteria</taxon>
        <taxon>Pseudomonadati</taxon>
        <taxon>Pseudomonadota</taxon>
        <taxon>Alphaproteobacteria</taxon>
        <taxon>Rhodospirillales</taxon>
        <taxon>Rhodospirillaceae</taxon>
        <taxon>Pararhodospirillum</taxon>
    </lineage>
</organism>
<dbReference type="GO" id="GO:0007165">
    <property type="term" value="P:signal transduction"/>
    <property type="evidence" value="ECO:0007669"/>
    <property type="project" value="UniProtKB-KW"/>
</dbReference>
<dbReference type="PANTHER" id="PTHR32089:SF112">
    <property type="entry name" value="LYSOZYME-LIKE PROTEIN-RELATED"/>
    <property type="match status" value="1"/>
</dbReference>
<feature type="transmembrane region" description="Helical" evidence="5">
    <location>
        <begin position="41"/>
        <end position="60"/>
    </location>
</feature>
<keyword evidence="1 3" id="KW-0807">Transducer</keyword>
<evidence type="ECO:0000313" key="8">
    <source>
        <dbReference type="Proteomes" id="UP000321567"/>
    </source>
</evidence>
<evidence type="ECO:0000259" key="6">
    <source>
        <dbReference type="PROSITE" id="PS50111"/>
    </source>
</evidence>
<protein>
    <submittedName>
        <fullName evidence="7">Chemotaxis protein</fullName>
    </submittedName>
</protein>
<dbReference type="SMART" id="SM00283">
    <property type="entry name" value="MA"/>
    <property type="match status" value="1"/>
</dbReference>
<comment type="caution">
    <text evidence="7">The sequence shown here is derived from an EMBL/GenBank/DDBJ whole genome shotgun (WGS) entry which is preliminary data.</text>
</comment>
<dbReference type="GO" id="GO:0004888">
    <property type="term" value="F:transmembrane signaling receptor activity"/>
    <property type="evidence" value="ECO:0007669"/>
    <property type="project" value="InterPro"/>
</dbReference>
<feature type="domain" description="Methyl-accepting transducer" evidence="6">
    <location>
        <begin position="206"/>
        <end position="292"/>
    </location>
</feature>
<dbReference type="AlphaFoldDB" id="A0A512H792"/>
<proteinExistence type="inferred from homology"/>
<dbReference type="GO" id="GO:0016020">
    <property type="term" value="C:membrane"/>
    <property type="evidence" value="ECO:0007669"/>
    <property type="project" value="InterPro"/>
</dbReference>
<dbReference type="SUPFAM" id="SSF58104">
    <property type="entry name" value="Methyl-accepting chemotaxis protein (MCP) signaling domain"/>
    <property type="match status" value="1"/>
</dbReference>
<evidence type="ECO:0000313" key="7">
    <source>
        <dbReference type="EMBL" id="GEO81325.1"/>
    </source>
</evidence>
<evidence type="ECO:0000256" key="1">
    <source>
        <dbReference type="ARBA" id="ARBA00023224"/>
    </source>
</evidence>
<evidence type="ECO:0000256" key="5">
    <source>
        <dbReference type="SAM" id="Phobius"/>
    </source>
</evidence>
<keyword evidence="8" id="KW-1185">Reference proteome</keyword>
<evidence type="ECO:0000256" key="4">
    <source>
        <dbReference type="SAM" id="MobiDB-lite"/>
    </source>
</evidence>
<dbReference type="EMBL" id="BJZO01000033">
    <property type="protein sequence ID" value="GEO81325.1"/>
    <property type="molecule type" value="Genomic_DNA"/>
</dbReference>
<dbReference type="PROSITE" id="PS50111">
    <property type="entry name" value="CHEMOTAXIS_TRANSDUC_2"/>
    <property type="match status" value="1"/>
</dbReference>
<keyword evidence="5" id="KW-1133">Transmembrane helix</keyword>
<gene>
    <name evidence="7" type="ORF">ROR02_14560</name>
</gene>
<dbReference type="RefSeq" id="WP_147163364.1">
    <property type="nucleotide sequence ID" value="NZ_BJZO01000033.1"/>
</dbReference>
<dbReference type="Proteomes" id="UP000321567">
    <property type="component" value="Unassembled WGS sequence"/>
</dbReference>
<sequence length="431" mass="46247">MTLARSSWYVSGLICLAAPLLVAAGQILGESVAHALPWEEVRFVFPAIAALLFAVVLVGVGRRKGPPDSLPDAPAEPAVASARGPEPARKEAVAGPPLEQDAAGADDACSACLMRSIGAWRDFSRLMGEETREVISDTDSNAATLMDELHEVENGMGSLLSFIAATNSNERVVRIIESAESQLSRSQTLIDGFAEERDRQSARIQDAMDKIGQEVDVLAAAVQTVRGIAHQTRMLALNATIEAVRAGNAGRGFAIVAAEVKDLSQASDQAAVTIGEGIANLEQAVQNSLSAVVGDRLAHEEDGFAIISEAVKELTDNLEKLISHQRDTLAKVQYENERLAQPIMQMVGAIQFQDVVRRRLCAQVACCERMNQDLQEFKLEAGDQGRLTSADQRALAHQFLEETLAFVRAELQASHQDGTTKDAGGPAIELF</sequence>
<accession>A0A512H792</accession>
<reference evidence="7 8" key="1">
    <citation type="submission" date="2019-07" db="EMBL/GenBank/DDBJ databases">
        <title>Whole genome shotgun sequence of Rhodospirillum oryzae NBRC 107573.</title>
        <authorList>
            <person name="Hosoyama A."/>
            <person name="Uohara A."/>
            <person name="Ohji S."/>
            <person name="Ichikawa N."/>
        </authorList>
    </citation>
    <scope>NUCLEOTIDE SEQUENCE [LARGE SCALE GENOMIC DNA]</scope>
    <source>
        <strain evidence="7 8">NBRC 107573</strain>
    </source>
</reference>
<keyword evidence="5" id="KW-0472">Membrane</keyword>
<feature type="region of interest" description="Disordered" evidence="4">
    <location>
        <begin position="66"/>
        <end position="101"/>
    </location>
</feature>
<comment type="similarity">
    <text evidence="2">Belongs to the methyl-accepting chemotaxis (MCP) protein family.</text>
</comment>
<evidence type="ECO:0000256" key="2">
    <source>
        <dbReference type="ARBA" id="ARBA00029447"/>
    </source>
</evidence>
<evidence type="ECO:0000256" key="3">
    <source>
        <dbReference type="PROSITE-ProRule" id="PRU00284"/>
    </source>
</evidence>
<dbReference type="GO" id="GO:0006935">
    <property type="term" value="P:chemotaxis"/>
    <property type="evidence" value="ECO:0007669"/>
    <property type="project" value="InterPro"/>
</dbReference>
<keyword evidence="5" id="KW-0812">Transmembrane</keyword>
<dbReference type="InterPro" id="IPR004090">
    <property type="entry name" value="Chemotax_Me-accpt_rcpt"/>
</dbReference>
<name>A0A512H792_9PROT</name>
<dbReference type="InterPro" id="IPR004089">
    <property type="entry name" value="MCPsignal_dom"/>
</dbReference>
<dbReference type="PRINTS" id="PR00260">
    <property type="entry name" value="CHEMTRNSDUCR"/>
</dbReference>
<dbReference type="Pfam" id="PF00015">
    <property type="entry name" value="MCPsignal"/>
    <property type="match status" value="1"/>
</dbReference>
<dbReference type="PANTHER" id="PTHR32089">
    <property type="entry name" value="METHYL-ACCEPTING CHEMOTAXIS PROTEIN MCPB"/>
    <property type="match status" value="1"/>
</dbReference>
<dbReference type="Gene3D" id="1.10.287.950">
    <property type="entry name" value="Methyl-accepting chemotaxis protein"/>
    <property type="match status" value="1"/>
</dbReference>